<comment type="caution">
    <text evidence="2">The sequence shown here is derived from an EMBL/GenBank/DDBJ whole genome shotgun (WGS) entry which is preliminary data.</text>
</comment>
<feature type="transmembrane region" description="Helical" evidence="1">
    <location>
        <begin position="296"/>
        <end position="314"/>
    </location>
</feature>
<dbReference type="Proteomes" id="UP000266861">
    <property type="component" value="Unassembled WGS sequence"/>
</dbReference>
<feature type="transmembrane region" description="Helical" evidence="1">
    <location>
        <begin position="84"/>
        <end position="106"/>
    </location>
</feature>
<gene>
    <name evidence="2" type="ORF">Glove_364g47</name>
</gene>
<dbReference type="InterPro" id="IPR050949">
    <property type="entry name" value="GPCR_Fz/Smo-like"/>
</dbReference>
<dbReference type="Gene3D" id="1.20.1070.10">
    <property type="entry name" value="Rhodopsin 7-helix transmembrane proteins"/>
    <property type="match status" value="1"/>
</dbReference>
<keyword evidence="1" id="KW-0812">Transmembrane</keyword>
<feature type="transmembrane region" description="Helical" evidence="1">
    <location>
        <begin position="163"/>
        <end position="189"/>
    </location>
</feature>
<feature type="transmembrane region" description="Helical" evidence="1">
    <location>
        <begin position="354"/>
        <end position="377"/>
    </location>
</feature>
<organism evidence="2 3">
    <name type="scientific">Diversispora epigaea</name>
    <dbReference type="NCBI Taxonomy" id="1348612"/>
    <lineage>
        <taxon>Eukaryota</taxon>
        <taxon>Fungi</taxon>
        <taxon>Fungi incertae sedis</taxon>
        <taxon>Mucoromycota</taxon>
        <taxon>Glomeromycotina</taxon>
        <taxon>Glomeromycetes</taxon>
        <taxon>Diversisporales</taxon>
        <taxon>Diversisporaceae</taxon>
        <taxon>Diversispora</taxon>
    </lineage>
</organism>
<dbReference type="PANTHER" id="PTHR31787:SF3">
    <property type="entry name" value="FRIZZLED AND SMOOTHENED-LIKE PROTEIN H"/>
    <property type="match status" value="1"/>
</dbReference>
<dbReference type="OrthoDB" id="26203at2759"/>
<keyword evidence="3" id="KW-1185">Reference proteome</keyword>
<feature type="transmembrane region" description="Helical" evidence="1">
    <location>
        <begin position="118"/>
        <end position="137"/>
    </location>
</feature>
<dbReference type="PANTHER" id="PTHR31787">
    <property type="entry name" value="G-PROTEIN-COUPLED RECEPTOR GPCR FAMILY PROTEIN"/>
    <property type="match status" value="1"/>
</dbReference>
<feature type="transmembrane region" description="Helical" evidence="1">
    <location>
        <begin position="240"/>
        <end position="261"/>
    </location>
</feature>
<evidence type="ECO:0000313" key="2">
    <source>
        <dbReference type="EMBL" id="RHZ59342.1"/>
    </source>
</evidence>
<protein>
    <recommendedName>
        <fullName evidence="4">G-protein coupled receptors family 2 profile 2 domain-containing protein</fullName>
    </recommendedName>
</protein>
<sequence>MYLNSVPILDNLAQMDYNEDNVDVDVFNDFLNSTRINEFNCPKPLLWYNGHITNDMMCIERCCLSCPYTNNFYPAGELDSAFKIFSIFGIISFFLMILLSVFFYLLPSQRGNPTVRKIVLPLILSVCYFEFGEFFTLQQFKSQCNNPVQRANARNNKYCATQAFFATGGACALACCASMLMIHLHLVTVWNSDFVIRNIRYFNIIILLSTLSASLVPLSMNIIESDHICFIRRQDVGTFYTFMSFIYVAFFAHVMTFTYMLKTTVIARKSIKEVKRSSVNTFSVAKNIIILQWRSLLGALLMLIVYTINWGYYLKAASTTGMWSVDWFECLLKDNSNNSQNICAHYMKPYVPSFIWTIVLLFFNRFLGILIFIIFAVKKCIYLELRNFVTRKQSDDDQKTLRSIQSITSLSSNIPTDRALIMTDITGEVTSNEMAFA</sequence>
<name>A0A397H8G7_9GLOM</name>
<keyword evidence="1" id="KW-0472">Membrane</keyword>
<dbReference type="EMBL" id="PQFF01000330">
    <property type="protein sequence ID" value="RHZ59342.1"/>
    <property type="molecule type" value="Genomic_DNA"/>
</dbReference>
<keyword evidence="1" id="KW-1133">Transmembrane helix</keyword>
<evidence type="ECO:0000313" key="3">
    <source>
        <dbReference type="Proteomes" id="UP000266861"/>
    </source>
</evidence>
<dbReference type="AlphaFoldDB" id="A0A397H8G7"/>
<reference evidence="2 3" key="1">
    <citation type="submission" date="2018-08" db="EMBL/GenBank/DDBJ databases">
        <title>Genome and evolution of the arbuscular mycorrhizal fungus Diversispora epigaea (formerly Glomus versiforme) and its bacterial endosymbionts.</title>
        <authorList>
            <person name="Sun X."/>
            <person name="Fei Z."/>
            <person name="Harrison M."/>
        </authorList>
    </citation>
    <scope>NUCLEOTIDE SEQUENCE [LARGE SCALE GENOMIC DNA]</scope>
    <source>
        <strain evidence="2 3">IT104</strain>
    </source>
</reference>
<evidence type="ECO:0000256" key="1">
    <source>
        <dbReference type="SAM" id="Phobius"/>
    </source>
</evidence>
<proteinExistence type="predicted"/>
<feature type="transmembrane region" description="Helical" evidence="1">
    <location>
        <begin position="201"/>
        <end position="220"/>
    </location>
</feature>
<accession>A0A397H8G7</accession>
<evidence type="ECO:0008006" key="4">
    <source>
        <dbReference type="Google" id="ProtNLM"/>
    </source>
</evidence>